<evidence type="ECO:0000313" key="2">
    <source>
        <dbReference type="EMBL" id="MCW0482709.1"/>
    </source>
</evidence>
<organism evidence="2 3">
    <name type="scientific">Gaoshiqia sediminis</name>
    <dbReference type="NCBI Taxonomy" id="2986998"/>
    <lineage>
        <taxon>Bacteria</taxon>
        <taxon>Pseudomonadati</taxon>
        <taxon>Bacteroidota</taxon>
        <taxon>Bacteroidia</taxon>
        <taxon>Marinilabiliales</taxon>
        <taxon>Prolixibacteraceae</taxon>
        <taxon>Gaoshiqia</taxon>
    </lineage>
</organism>
<dbReference type="AlphaFoldDB" id="A0AA41Y698"/>
<dbReference type="Pfam" id="PF23019">
    <property type="entry name" value="DUF7033"/>
    <property type="match status" value="1"/>
</dbReference>
<evidence type="ECO:0000313" key="3">
    <source>
        <dbReference type="Proteomes" id="UP001163821"/>
    </source>
</evidence>
<sequence>MITVFTSELTNRLRYIFELYFEELLQVPVLFVTTEQEFERAQGARLNYSNREFSFCQLNLRPHALLFQKELCYQDLTAISCNDELCFLKSSGDSFLPFDPFAAGFFLVSRYEEYLERQFGKHRRYPPHHSVLHRNKLLQRPVVNEWALLLARKIQSHYPDFRYQQAAFNFLTTIDVDNAWAYKNKSWPRMAGATLKAALNGNYQANRDRFRVLAGKEDDPYDTYNYIRRVYQQKADHLRFFFLLGRPGRYDRNVSPRNENYRQLIRELAATFPVGIHPSYRSSMIKSELRREINLLKDITGEMVDASRQHFLRLELPKTYRRLLKAGIKTDYTMGYAECLGFRAGIASPFYFYDLKFEEKTSLRVTPFQGMDVTLKDYLKLSPGLALDEIRKLMLEVKKFGGTFVSIWHNESLSDQGDWAGWRQVFEEMTALAISLKDGSE</sequence>
<dbReference type="RefSeq" id="WP_282591314.1">
    <property type="nucleotide sequence ID" value="NZ_JAPAAF010000008.1"/>
</dbReference>
<proteinExistence type="predicted"/>
<protein>
    <submittedName>
        <fullName evidence="2">Polysaccharide deacetylase family protein</fullName>
    </submittedName>
</protein>
<dbReference type="Proteomes" id="UP001163821">
    <property type="component" value="Unassembled WGS sequence"/>
</dbReference>
<feature type="domain" description="DUF7033" evidence="1">
    <location>
        <begin position="96"/>
        <end position="185"/>
    </location>
</feature>
<gene>
    <name evidence="2" type="ORF">N2K84_08220</name>
</gene>
<dbReference type="CDD" id="cd10931">
    <property type="entry name" value="CE4_u7"/>
    <property type="match status" value="1"/>
</dbReference>
<dbReference type="EMBL" id="JAPAAF010000008">
    <property type="protein sequence ID" value="MCW0482709.1"/>
    <property type="molecule type" value="Genomic_DNA"/>
</dbReference>
<dbReference type="Gene3D" id="3.20.20.370">
    <property type="entry name" value="Glycoside hydrolase/deacetylase"/>
    <property type="match status" value="1"/>
</dbReference>
<accession>A0AA41Y698</accession>
<keyword evidence="3" id="KW-1185">Reference proteome</keyword>
<dbReference type="InterPro" id="IPR054297">
    <property type="entry name" value="DUF7033"/>
</dbReference>
<reference evidence="2" key="1">
    <citation type="submission" date="2022-10" db="EMBL/GenBank/DDBJ databases">
        <title>Gaoshiqiia sediminis gen. nov., sp. nov., isolated from coastal sediment.</title>
        <authorList>
            <person name="Yu W.X."/>
            <person name="Mu D.S."/>
            <person name="Du J.Z."/>
            <person name="Liang Y.Q."/>
        </authorList>
    </citation>
    <scope>NUCLEOTIDE SEQUENCE</scope>
    <source>
        <strain evidence="2">A06</strain>
    </source>
</reference>
<name>A0AA41Y698_9BACT</name>
<comment type="caution">
    <text evidence="2">The sequence shown here is derived from an EMBL/GenBank/DDBJ whole genome shotgun (WGS) entry which is preliminary data.</text>
</comment>
<evidence type="ECO:0000259" key="1">
    <source>
        <dbReference type="Pfam" id="PF23019"/>
    </source>
</evidence>